<dbReference type="PROSITE" id="PS00163">
    <property type="entry name" value="FUMARATE_LYASES"/>
    <property type="match status" value="1"/>
</dbReference>
<comment type="caution">
    <text evidence="3">The sequence shown here is derived from an EMBL/GenBank/DDBJ whole genome shotgun (WGS) entry which is preliminary data.</text>
</comment>
<dbReference type="SMART" id="SM00998">
    <property type="entry name" value="ADSL_C"/>
    <property type="match status" value="1"/>
</dbReference>
<protein>
    <submittedName>
        <fullName evidence="3">3-carboxy-cis,cis-muconate cycloisomerase</fullName>
    </submittedName>
</protein>
<dbReference type="GO" id="GO:0016829">
    <property type="term" value="F:lyase activity"/>
    <property type="evidence" value="ECO:0007669"/>
    <property type="project" value="UniProtKB-ARBA"/>
</dbReference>
<dbReference type="PROSITE" id="PS51257">
    <property type="entry name" value="PROKAR_LIPOPROTEIN"/>
    <property type="match status" value="1"/>
</dbReference>
<dbReference type="CDD" id="cd01597">
    <property type="entry name" value="pCLME"/>
    <property type="match status" value="1"/>
</dbReference>
<dbReference type="RefSeq" id="WP_037334075.1">
    <property type="nucleotide sequence ID" value="NZ_APNK01000003.1"/>
</dbReference>
<dbReference type="SUPFAM" id="SSF48557">
    <property type="entry name" value="L-aspartase-like"/>
    <property type="match status" value="1"/>
</dbReference>
<evidence type="ECO:0000259" key="2">
    <source>
        <dbReference type="SMART" id="SM00998"/>
    </source>
</evidence>
<comment type="similarity">
    <text evidence="1">Belongs to the class-II fumarase/aspartase family.</text>
</comment>
<proteinExistence type="inferred from homology"/>
<dbReference type="STRING" id="1304275.C41B8_03316"/>
<dbReference type="AlphaFoldDB" id="A0A084IPH8"/>
<dbReference type="GO" id="GO:0016853">
    <property type="term" value="F:isomerase activity"/>
    <property type="evidence" value="ECO:0007669"/>
    <property type="project" value="UniProtKB-KW"/>
</dbReference>
<dbReference type="OrthoDB" id="9768878at2"/>
<keyword evidence="3" id="KW-0413">Isomerase</keyword>
<dbReference type="Pfam" id="PF00206">
    <property type="entry name" value="Lyase_1"/>
    <property type="match status" value="1"/>
</dbReference>
<feature type="domain" description="Adenylosuccinate lyase C-terminal" evidence="2">
    <location>
        <begin position="359"/>
        <end position="438"/>
    </location>
</feature>
<dbReference type="PRINTS" id="PR00149">
    <property type="entry name" value="FUMRATELYASE"/>
</dbReference>
<dbReference type="InterPro" id="IPR019468">
    <property type="entry name" value="AdenyloSucc_lyase_C"/>
</dbReference>
<keyword evidence="4" id="KW-1185">Reference proteome</keyword>
<dbReference type="InterPro" id="IPR008948">
    <property type="entry name" value="L-Aspartase-like"/>
</dbReference>
<dbReference type="PANTHER" id="PTHR43172:SF2">
    <property type="entry name" value="ADENYLOSUCCINATE LYASE C-TERMINAL DOMAIN-CONTAINING PROTEIN"/>
    <property type="match status" value="1"/>
</dbReference>
<evidence type="ECO:0000313" key="3">
    <source>
        <dbReference type="EMBL" id="KEZ78612.1"/>
    </source>
</evidence>
<reference evidence="3 4" key="1">
    <citation type="submission" date="2013-03" db="EMBL/GenBank/DDBJ databases">
        <title>Salinisphaera hydrothermalis C41B8 Genome Sequencing.</title>
        <authorList>
            <person name="Li C."/>
            <person name="Lai Q."/>
            <person name="Shao Z."/>
        </authorList>
    </citation>
    <scope>NUCLEOTIDE SEQUENCE [LARGE SCALE GENOMIC DNA]</scope>
    <source>
        <strain evidence="3 4">C41B8</strain>
    </source>
</reference>
<dbReference type="PATRIC" id="fig|1304275.5.peg.673"/>
<dbReference type="Gene3D" id="1.10.40.30">
    <property type="entry name" value="Fumarase/aspartase (C-terminal domain)"/>
    <property type="match status" value="1"/>
</dbReference>
<dbReference type="EMBL" id="APNK01000003">
    <property type="protein sequence ID" value="KEZ78612.1"/>
    <property type="molecule type" value="Genomic_DNA"/>
</dbReference>
<dbReference type="Proteomes" id="UP000028302">
    <property type="component" value="Unassembled WGS sequence"/>
</dbReference>
<dbReference type="PANTHER" id="PTHR43172">
    <property type="entry name" value="ADENYLOSUCCINATE LYASE"/>
    <property type="match status" value="1"/>
</dbReference>
<dbReference type="Gene3D" id="1.20.200.10">
    <property type="entry name" value="Fumarase/aspartase (Central domain)"/>
    <property type="match status" value="1"/>
</dbReference>
<evidence type="ECO:0000256" key="1">
    <source>
        <dbReference type="ARBA" id="ARBA00034772"/>
    </source>
</evidence>
<organism evidence="3 4">
    <name type="scientific">Salinisphaera hydrothermalis (strain C41B8)</name>
    <dbReference type="NCBI Taxonomy" id="1304275"/>
    <lineage>
        <taxon>Bacteria</taxon>
        <taxon>Pseudomonadati</taxon>
        <taxon>Pseudomonadota</taxon>
        <taxon>Gammaproteobacteria</taxon>
        <taxon>Salinisphaerales</taxon>
        <taxon>Salinisphaeraceae</taxon>
        <taxon>Salinisphaera</taxon>
    </lineage>
</organism>
<dbReference type="InterPro" id="IPR022761">
    <property type="entry name" value="Fumarate_lyase_N"/>
</dbReference>
<accession>A0A084IPH8</accession>
<sequence>MYDRFLRHPFMSPTGVAACDAAAFIEAMCTFELALAHVEETFGHLPAGTSDELARHIRPTHFDTEALAANAADGGNVAIPFVKQAKALLPESLQASFHKGATSQDVIDSALMLLIKPRLARCLTLVDTAIEGGTALMRQHRETPMIGRTLTQQALPITFGAKVGQWLTGLAAAERRLRDAHDQGLFVQFGGPVGTHHGLDDGLELMDALAERLGLNRPLLPWHTDRQPILALIDAIGAVAVAAEKIATDIAFMAQTEVGEAREPAATGAGGSSSMPHKANPVGSARIRAAARQIHAAVGTLHGAGAQAHERAFGEWHAEWAPLVDAVLLLEGALETLAPLLGELQIDREAMRANLALAHGANLAAPTIALLQEAMSTDRAKALAAQAAETARRERCSYADALLTLPVVAEAFDPERVRSTVDPAAYVGTSAAQVDRVANRLCQR</sequence>
<name>A0A084IPH8_SALHC</name>
<dbReference type="eggNOG" id="COG0015">
    <property type="taxonomic scope" value="Bacteria"/>
</dbReference>
<dbReference type="InterPro" id="IPR020557">
    <property type="entry name" value="Fumarate_lyase_CS"/>
</dbReference>
<gene>
    <name evidence="3" type="ORF">C41B8_03316</name>
</gene>
<evidence type="ECO:0000313" key="4">
    <source>
        <dbReference type="Proteomes" id="UP000028302"/>
    </source>
</evidence>
<dbReference type="InterPro" id="IPR000362">
    <property type="entry name" value="Fumarate_lyase_fam"/>
</dbReference>